<gene>
    <name evidence="9" type="ORF">KC01_LOCUS39034</name>
</gene>
<dbReference type="GO" id="GO:0005634">
    <property type="term" value="C:nucleus"/>
    <property type="evidence" value="ECO:0007669"/>
    <property type="project" value="UniProtKB-SubCell"/>
</dbReference>
<evidence type="ECO:0000256" key="3">
    <source>
        <dbReference type="ARBA" id="ARBA00023155"/>
    </source>
</evidence>
<dbReference type="InterPro" id="IPR050649">
    <property type="entry name" value="Paired_Homeobox_TFs"/>
</dbReference>
<evidence type="ECO:0000256" key="5">
    <source>
        <dbReference type="PROSITE-ProRule" id="PRU00108"/>
    </source>
</evidence>
<reference evidence="9 10" key="1">
    <citation type="submission" date="2024-04" db="EMBL/GenBank/DDBJ databases">
        <authorList>
            <person name="Waldvogel A.-M."/>
            <person name="Schoenle A."/>
        </authorList>
    </citation>
    <scope>NUCLEOTIDE SEQUENCE [LARGE SCALE GENOMIC DNA]</scope>
</reference>
<keyword evidence="3 5" id="KW-0371">Homeobox</keyword>
<feature type="compositionally biased region" description="Basic and acidic residues" evidence="7">
    <location>
        <begin position="458"/>
        <end position="526"/>
    </location>
</feature>
<dbReference type="PROSITE" id="PS50071">
    <property type="entry name" value="HOMEOBOX_2"/>
    <property type="match status" value="1"/>
</dbReference>
<sequence length="526" mass="58756">MYKMEYSYLNSSAYESCMAGMDTSSLASAYADFSSCSQAGGFQYNPIRTTFGATSGCPSLTPGSCSLGTLRDHQSSPYAAVPYKLFTDHGGLNEKRKQRRIRTTFTSAQLKELERVFAETHYPDIYTREELALKIDLTEARVQVWFQNRRAKFRKQERAAAAAAAAAKSNSGKKSDSRDEDIKDNKATDPDSTGGPGPNPVPTSCGGPSPTGGQVITSGSGQVDPVKTVSSGGMVGSPSQGWATGPGTITSIPDSLGGPFASVLSSLQRQNGAKATLVKTGIVRNASITCPSRVHHVSITCPPVRLCPRAGPGRGERTEAVDAVIQEGAGREEDRGEEERRGQRREEERRKREQKRGAGENRGRGEEQDRGEEERGENRGGERRGGESTGEEEERAEEEREEEERAQERKRREQRRKEHRRGRGESRGGESTGEEEERAEEERAQERKRREQRRREQRTRGAEERAEKQRREQRSRGEEGRRREQRRGAGEERSRREEQRSRGEEGSRREEQRSRGEEGSRRAFQL</sequence>
<evidence type="ECO:0000256" key="4">
    <source>
        <dbReference type="ARBA" id="ARBA00023242"/>
    </source>
</evidence>
<dbReference type="FunFam" id="1.10.10.60:FF:000207">
    <property type="entry name" value="paired mesoderm homeobox protein 2A"/>
    <property type="match status" value="1"/>
</dbReference>
<protein>
    <recommendedName>
        <fullName evidence="8">Homeobox domain-containing protein</fullName>
    </recommendedName>
</protein>
<evidence type="ECO:0000313" key="10">
    <source>
        <dbReference type="Proteomes" id="UP001497482"/>
    </source>
</evidence>
<dbReference type="GO" id="GO:0000977">
    <property type="term" value="F:RNA polymerase II transcription regulatory region sequence-specific DNA binding"/>
    <property type="evidence" value="ECO:0007669"/>
    <property type="project" value="TreeGrafter"/>
</dbReference>
<dbReference type="GO" id="GO:0045944">
    <property type="term" value="P:positive regulation of transcription by RNA polymerase II"/>
    <property type="evidence" value="ECO:0007669"/>
    <property type="project" value="UniProtKB-ARBA"/>
</dbReference>
<dbReference type="GO" id="GO:0000981">
    <property type="term" value="F:DNA-binding transcription factor activity, RNA polymerase II-specific"/>
    <property type="evidence" value="ECO:0007669"/>
    <property type="project" value="InterPro"/>
</dbReference>
<feature type="compositionally biased region" description="Basic and acidic residues" evidence="7">
    <location>
        <begin position="173"/>
        <end position="189"/>
    </location>
</feature>
<feature type="domain" description="Homeobox" evidence="8">
    <location>
        <begin position="96"/>
        <end position="156"/>
    </location>
</feature>
<dbReference type="SUPFAM" id="SSF46689">
    <property type="entry name" value="Homeodomain-like"/>
    <property type="match status" value="1"/>
</dbReference>
<dbReference type="Gene3D" id="1.10.10.60">
    <property type="entry name" value="Homeodomain-like"/>
    <property type="match status" value="1"/>
</dbReference>
<dbReference type="PANTHER" id="PTHR24329">
    <property type="entry name" value="HOMEOBOX PROTEIN ARISTALESS"/>
    <property type="match status" value="1"/>
</dbReference>
<proteinExistence type="predicted"/>
<keyword evidence="10" id="KW-1185">Reference proteome</keyword>
<feature type="compositionally biased region" description="Basic residues" evidence="7">
    <location>
        <begin position="412"/>
        <end position="422"/>
    </location>
</feature>
<accession>A0AAV2MH40</accession>
<keyword evidence="2 5" id="KW-0238">DNA-binding</keyword>
<dbReference type="InterPro" id="IPR009057">
    <property type="entry name" value="Homeodomain-like_sf"/>
</dbReference>
<dbReference type="PANTHER" id="PTHR24329:SF301">
    <property type="entry name" value="PAIRED MESODERM HOMEOBOX PROTEIN 2B"/>
    <property type="match status" value="1"/>
</dbReference>
<feature type="DNA-binding region" description="Homeobox" evidence="5">
    <location>
        <begin position="98"/>
        <end position="157"/>
    </location>
</feature>
<dbReference type="PROSITE" id="PS00027">
    <property type="entry name" value="HOMEOBOX_1"/>
    <property type="match status" value="1"/>
</dbReference>
<feature type="compositionally biased region" description="Acidic residues" evidence="7">
    <location>
        <begin position="389"/>
        <end position="405"/>
    </location>
</feature>
<feature type="region of interest" description="Disordered" evidence="7">
    <location>
        <begin position="325"/>
        <end position="526"/>
    </location>
</feature>
<evidence type="ECO:0000259" key="8">
    <source>
        <dbReference type="PROSITE" id="PS50071"/>
    </source>
</evidence>
<evidence type="ECO:0000313" key="9">
    <source>
        <dbReference type="EMBL" id="CAL1612738.1"/>
    </source>
</evidence>
<dbReference type="Proteomes" id="UP001497482">
    <property type="component" value="Chromosome 8"/>
</dbReference>
<dbReference type="SMART" id="SM00389">
    <property type="entry name" value="HOX"/>
    <property type="match status" value="1"/>
</dbReference>
<keyword evidence="4 5" id="KW-0539">Nucleus</keyword>
<dbReference type="InterPro" id="IPR017970">
    <property type="entry name" value="Homeobox_CS"/>
</dbReference>
<feature type="compositionally biased region" description="Basic and acidic residues" evidence="7">
    <location>
        <begin position="440"/>
        <end position="449"/>
    </location>
</feature>
<feature type="compositionally biased region" description="Polar residues" evidence="7">
    <location>
        <begin position="237"/>
        <end position="247"/>
    </location>
</feature>
<feature type="region of interest" description="Disordered" evidence="7">
    <location>
        <begin position="162"/>
        <end position="247"/>
    </location>
</feature>
<dbReference type="CDD" id="cd00086">
    <property type="entry name" value="homeodomain"/>
    <property type="match status" value="1"/>
</dbReference>
<dbReference type="EMBL" id="OZ035830">
    <property type="protein sequence ID" value="CAL1612738.1"/>
    <property type="molecule type" value="Genomic_DNA"/>
</dbReference>
<evidence type="ECO:0000256" key="2">
    <source>
        <dbReference type="ARBA" id="ARBA00023125"/>
    </source>
</evidence>
<name>A0AAV2MH40_KNICA</name>
<evidence type="ECO:0000256" key="7">
    <source>
        <dbReference type="SAM" id="MobiDB-lite"/>
    </source>
</evidence>
<dbReference type="GO" id="GO:0048484">
    <property type="term" value="P:enteric nervous system development"/>
    <property type="evidence" value="ECO:0007669"/>
    <property type="project" value="TreeGrafter"/>
</dbReference>
<comment type="subcellular location">
    <subcellularLocation>
        <location evidence="1 5 6">Nucleus</location>
    </subcellularLocation>
</comment>
<organism evidence="9 10">
    <name type="scientific">Knipowitschia caucasica</name>
    <name type="common">Caucasian dwarf goby</name>
    <name type="synonym">Pomatoschistus caucasicus</name>
    <dbReference type="NCBI Taxonomy" id="637954"/>
    <lineage>
        <taxon>Eukaryota</taxon>
        <taxon>Metazoa</taxon>
        <taxon>Chordata</taxon>
        <taxon>Craniata</taxon>
        <taxon>Vertebrata</taxon>
        <taxon>Euteleostomi</taxon>
        <taxon>Actinopterygii</taxon>
        <taxon>Neopterygii</taxon>
        <taxon>Teleostei</taxon>
        <taxon>Neoteleostei</taxon>
        <taxon>Acanthomorphata</taxon>
        <taxon>Gobiaria</taxon>
        <taxon>Gobiiformes</taxon>
        <taxon>Gobioidei</taxon>
        <taxon>Gobiidae</taxon>
        <taxon>Gobiinae</taxon>
        <taxon>Knipowitschia</taxon>
    </lineage>
</organism>
<feature type="compositionally biased region" description="Basic and acidic residues" evidence="7">
    <location>
        <begin position="329"/>
        <end position="386"/>
    </location>
</feature>
<dbReference type="Pfam" id="PF00046">
    <property type="entry name" value="Homeodomain"/>
    <property type="match status" value="1"/>
</dbReference>
<feature type="compositionally biased region" description="Low complexity" evidence="7">
    <location>
        <begin position="202"/>
        <end position="213"/>
    </location>
</feature>
<evidence type="ECO:0000256" key="6">
    <source>
        <dbReference type="RuleBase" id="RU000682"/>
    </source>
</evidence>
<evidence type="ECO:0000256" key="1">
    <source>
        <dbReference type="ARBA" id="ARBA00004123"/>
    </source>
</evidence>
<dbReference type="AlphaFoldDB" id="A0AAV2MH40"/>
<dbReference type="InterPro" id="IPR001356">
    <property type="entry name" value="HD"/>
</dbReference>